<evidence type="ECO:0000256" key="1">
    <source>
        <dbReference type="SAM" id="SignalP"/>
    </source>
</evidence>
<protein>
    <submittedName>
        <fullName evidence="2">Uncharacterized protein</fullName>
    </submittedName>
</protein>
<evidence type="ECO:0000313" key="2">
    <source>
        <dbReference type="EMBL" id="CAD7079192.1"/>
    </source>
</evidence>
<keyword evidence="3" id="KW-1185">Reference proteome</keyword>
<dbReference type="InParanoid" id="A0A7R8UFR1"/>
<organism evidence="2 3">
    <name type="scientific">Hermetia illucens</name>
    <name type="common">Black soldier fly</name>
    <dbReference type="NCBI Taxonomy" id="343691"/>
    <lineage>
        <taxon>Eukaryota</taxon>
        <taxon>Metazoa</taxon>
        <taxon>Ecdysozoa</taxon>
        <taxon>Arthropoda</taxon>
        <taxon>Hexapoda</taxon>
        <taxon>Insecta</taxon>
        <taxon>Pterygota</taxon>
        <taxon>Neoptera</taxon>
        <taxon>Endopterygota</taxon>
        <taxon>Diptera</taxon>
        <taxon>Brachycera</taxon>
        <taxon>Stratiomyomorpha</taxon>
        <taxon>Stratiomyidae</taxon>
        <taxon>Hermetiinae</taxon>
        <taxon>Hermetia</taxon>
    </lineage>
</organism>
<dbReference type="AlphaFoldDB" id="A0A7R8UFR1"/>
<dbReference type="Proteomes" id="UP000594454">
    <property type="component" value="Chromosome 1"/>
</dbReference>
<proteinExistence type="predicted"/>
<reference evidence="2 3" key="1">
    <citation type="submission" date="2020-11" db="EMBL/GenBank/DDBJ databases">
        <authorList>
            <person name="Wallbank WR R."/>
            <person name="Pardo Diaz C."/>
            <person name="Kozak K."/>
            <person name="Martin S."/>
            <person name="Jiggins C."/>
            <person name="Moest M."/>
            <person name="Warren A I."/>
            <person name="Generalovic N T."/>
            <person name="Byers J.R.P. K."/>
            <person name="Montejo-Kovacevich G."/>
            <person name="Yen C E."/>
        </authorList>
    </citation>
    <scope>NUCLEOTIDE SEQUENCE [LARGE SCALE GENOMIC DNA]</scope>
</reference>
<feature type="signal peptide" evidence="1">
    <location>
        <begin position="1"/>
        <end position="23"/>
    </location>
</feature>
<keyword evidence="1" id="KW-0732">Signal</keyword>
<evidence type="ECO:0000313" key="3">
    <source>
        <dbReference type="Proteomes" id="UP000594454"/>
    </source>
</evidence>
<dbReference type="EMBL" id="LR899009">
    <property type="protein sequence ID" value="CAD7079192.1"/>
    <property type="molecule type" value="Genomic_DNA"/>
</dbReference>
<gene>
    <name evidence="2" type="ORF">HERILL_LOCUS2421</name>
</gene>
<name>A0A7R8UFR1_HERIL</name>
<sequence length="69" mass="7830">MLAIIKFTIALVIFVLFMFFSEGSEVEDLARKEDYFYDVDAYGDDFVDFGAQIGPDGSFAWHSDHPVVN</sequence>
<feature type="chain" id="PRO_5031286682" evidence="1">
    <location>
        <begin position="24"/>
        <end position="69"/>
    </location>
</feature>
<accession>A0A7R8UFR1</accession>